<dbReference type="AlphaFoldDB" id="A0AAV5JHY9"/>
<sequence length="68" mass="7998">MKYLSERFNRSNNPNVPVDHRFRNERQTAGIWKTYGGDCSGKKIPVNGIARQDEGSEWGEVWFEFYID</sequence>
<proteinExistence type="predicted"/>
<evidence type="ECO:0000313" key="1">
    <source>
        <dbReference type="EMBL" id="GKV14304.1"/>
    </source>
</evidence>
<comment type="caution">
    <text evidence="1">The sequence shown here is derived from an EMBL/GenBank/DDBJ whole genome shotgun (WGS) entry which is preliminary data.</text>
</comment>
<dbReference type="Proteomes" id="UP001054252">
    <property type="component" value="Unassembled WGS sequence"/>
</dbReference>
<protein>
    <submittedName>
        <fullName evidence="1">Uncharacterized protein</fullName>
    </submittedName>
</protein>
<dbReference type="EMBL" id="BPVZ01000040">
    <property type="protein sequence ID" value="GKV14304.1"/>
    <property type="molecule type" value="Genomic_DNA"/>
</dbReference>
<reference evidence="1 2" key="1">
    <citation type="journal article" date="2021" name="Commun. Biol.">
        <title>The genome of Shorea leprosula (Dipterocarpaceae) highlights the ecological relevance of drought in aseasonal tropical rainforests.</title>
        <authorList>
            <person name="Ng K.K.S."/>
            <person name="Kobayashi M.J."/>
            <person name="Fawcett J.A."/>
            <person name="Hatakeyama M."/>
            <person name="Paape T."/>
            <person name="Ng C.H."/>
            <person name="Ang C.C."/>
            <person name="Tnah L.H."/>
            <person name="Lee C.T."/>
            <person name="Nishiyama T."/>
            <person name="Sese J."/>
            <person name="O'Brien M.J."/>
            <person name="Copetti D."/>
            <person name="Mohd Noor M.I."/>
            <person name="Ong R.C."/>
            <person name="Putra M."/>
            <person name="Sireger I.Z."/>
            <person name="Indrioko S."/>
            <person name="Kosugi Y."/>
            <person name="Izuno A."/>
            <person name="Isagi Y."/>
            <person name="Lee S.L."/>
            <person name="Shimizu K.K."/>
        </authorList>
    </citation>
    <scope>NUCLEOTIDE SEQUENCE [LARGE SCALE GENOMIC DNA]</scope>
    <source>
        <strain evidence="1">214</strain>
    </source>
</reference>
<evidence type="ECO:0000313" key="2">
    <source>
        <dbReference type="Proteomes" id="UP001054252"/>
    </source>
</evidence>
<name>A0AAV5JHY9_9ROSI</name>
<gene>
    <name evidence="1" type="ORF">SLEP1_g25199</name>
</gene>
<organism evidence="1 2">
    <name type="scientific">Rubroshorea leprosula</name>
    <dbReference type="NCBI Taxonomy" id="152421"/>
    <lineage>
        <taxon>Eukaryota</taxon>
        <taxon>Viridiplantae</taxon>
        <taxon>Streptophyta</taxon>
        <taxon>Embryophyta</taxon>
        <taxon>Tracheophyta</taxon>
        <taxon>Spermatophyta</taxon>
        <taxon>Magnoliopsida</taxon>
        <taxon>eudicotyledons</taxon>
        <taxon>Gunneridae</taxon>
        <taxon>Pentapetalae</taxon>
        <taxon>rosids</taxon>
        <taxon>malvids</taxon>
        <taxon>Malvales</taxon>
        <taxon>Dipterocarpaceae</taxon>
        <taxon>Rubroshorea</taxon>
    </lineage>
</organism>
<accession>A0AAV5JHY9</accession>
<keyword evidence="2" id="KW-1185">Reference proteome</keyword>